<dbReference type="EMBL" id="JAQQFN010000013">
    <property type="protein sequence ID" value="MFL9885005.1"/>
    <property type="molecule type" value="Genomic_DNA"/>
</dbReference>
<feature type="transmembrane region" description="Helical" evidence="1">
    <location>
        <begin position="70"/>
        <end position="95"/>
    </location>
</feature>
<evidence type="ECO:0000313" key="2">
    <source>
        <dbReference type="EMBL" id="MFL9885005.1"/>
    </source>
</evidence>
<gene>
    <name evidence="2" type="ORF">PQR66_18325</name>
</gene>
<reference evidence="2 3" key="1">
    <citation type="journal article" date="2024" name="Chem. Sci.">
        <title>Discovery of megapolipeptins by genome mining of a Burkholderiales bacteria collection.</title>
        <authorList>
            <person name="Paulo B.S."/>
            <person name="Recchia M.J.J."/>
            <person name="Lee S."/>
            <person name="Fergusson C.H."/>
            <person name="Romanowski S.B."/>
            <person name="Hernandez A."/>
            <person name="Krull N."/>
            <person name="Liu D.Y."/>
            <person name="Cavanagh H."/>
            <person name="Bos A."/>
            <person name="Gray C.A."/>
            <person name="Murphy B.T."/>
            <person name="Linington R.G."/>
            <person name="Eustaquio A.S."/>
        </authorList>
    </citation>
    <scope>NUCLEOTIDE SEQUENCE [LARGE SCALE GENOMIC DNA]</scope>
    <source>
        <strain evidence="2 3">RL16-012-BIC-B</strain>
    </source>
</reference>
<evidence type="ECO:0008006" key="4">
    <source>
        <dbReference type="Google" id="ProtNLM"/>
    </source>
</evidence>
<protein>
    <recommendedName>
        <fullName evidence="4">YcxB-like protein</fullName>
    </recommendedName>
</protein>
<evidence type="ECO:0000256" key="1">
    <source>
        <dbReference type="SAM" id="Phobius"/>
    </source>
</evidence>
<dbReference type="RefSeq" id="WP_408330717.1">
    <property type="nucleotide sequence ID" value="NZ_JAQQFH010000016.1"/>
</dbReference>
<keyword evidence="3" id="KW-1185">Reference proteome</keyword>
<keyword evidence="1" id="KW-1133">Transmembrane helix</keyword>
<proteinExistence type="predicted"/>
<organism evidence="2 3">
    <name type="scientific">Paraburkholderia agricolaris</name>
    <dbReference type="NCBI Taxonomy" id="2152888"/>
    <lineage>
        <taxon>Bacteria</taxon>
        <taxon>Pseudomonadati</taxon>
        <taxon>Pseudomonadota</taxon>
        <taxon>Betaproteobacteria</taxon>
        <taxon>Burkholderiales</taxon>
        <taxon>Burkholderiaceae</taxon>
        <taxon>Paraburkholderia</taxon>
    </lineage>
</organism>
<name>A0ABW8ZQP2_9BURK</name>
<evidence type="ECO:0000313" key="3">
    <source>
        <dbReference type="Proteomes" id="UP001629249"/>
    </source>
</evidence>
<comment type="caution">
    <text evidence="2">The sequence shown here is derived from an EMBL/GenBank/DDBJ whole genome shotgun (WGS) entry which is preliminary data.</text>
</comment>
<keyword evidence="1" id="KW-0812">Transmembrane</keyword>
<dbReference type="Proteomes" id="UP001629249">
    <property type="component" value="Unassembled WGS sequence"/>
</dbReference>
<keyword evidence="1" id="KW-0472">Membrane</keyword>
<sequence>MNQRKADAAERKRIDPLKTVVDRDLMRMAMDLHRLRQNEEYWKTVPVPQRPDGHLRYESLLQIGMFALPAAAYITVAQLFGYGHALYGLLLYYLLFHRLERALSDAILRKRLNEEDLDRGRYAFTKILGDRLGLKPKEVTLEVVLKMTCDFGILVIYGRNIPTEKKDAIMRQAYEFTDLKERLNYIVFCFEKTM</sequence>
<accession>A0ABW8ZQP2</accession>